<evidence type="ECO:0000256" key="3">
    <source>
        <dbReference type="ARBA" id="ARBA00093502"/>
    </source>
</evidence>
<dbReference type="OrthoDB" id="1452at2759"/>
<comment type="caution">
    <text evidence="5">The sequence shown here is derived from an EMBL/GenBank/DDBJ whole genome shotgun (WGS) entry which is preliminary data.</text>
</comment>
<dbReference type="FunFam" id="1.25.40.570:FF:000005">
    <property type="entry name" value="26S proteasome regulatory subunit N7"/>
    <property type="match status" value="1"/>
</dbReference>
<evidence type="ECO:0000313" key="5">
    <source>
        <dbReference type="EMBL" id="TPX78649.1"/>
    </source>
</evidence>
<dbReference type="AlphaFoldDB" id="A0A507FQE5"/>
<evidence type="ECO:0000313" key="6">
    <source>
        <dbReference type="Proteomes" id="UP000320333"/>
    </source>
</evidence>
<evidence type="ECO:0000256" key="1">
    <source>
        <dbReference type="ARBA" id="ARBA00022942"/>
    </source>
</evidence>
<organism evidence="5 6">
    <name type="scientific">Chytriomyces confervae</name>
    <dbReference type="NCBI Taxonomy" id="246404"/>
    <lineage>
        <taxon>Eukaryota</taxon>
        <taxon>Fungi</taxon>
        <taxon>Fungi incertae sedis</taxon>
        <taxon>Chytridiomycota</taxon>
        <taxon>Chytridiomycota incertae sedis</taxon>
        <taxon>Chytridiomycetes</taxon>
        <taxon>Chytridiales</taxon>
        <taxon>Chytriomycetaceae</taxon>
        <taxon>Chytriomyces</taxon>
    </lineage>
</organism>
<dbReference type="InterPro" id="IPR049549">
    <property type="entry name" value="RPN7_PSMD6_C"/>
</dbReference>
<dbReference type="SUPFAM" id="SSF46785">
    <property type="entry name" value="Winged helix' DNA-binding domain"/>
    <property type="match status" value="1"/>
</dbReference>
<evidence type="ECO:0000259" key="4">
    <source>
        <dbReference type="PROSITE" id="PS50250"/>
    </source>
</evidence>
<keyword evidence="6" id="KW-1185">Reference proteome</keyword>
<proteinExistence type="predicted"/>
<dbReference type="PANTHER" id="PTHR14145:SF1">
    <property type="entry name" value="26S PROTEASOME NON-ATPASE REGULATORY SUBUNIT 6"/>
    <property type="match status" value="1"/>
</dbReference>
<gene>
    <name evidence="5" type="ORF">CcCBS67573_g00057</name>
</gene>
<feature type="domain" description="PCI" evidence="4">
    <location>
        <begin position="188"/>
        <end position="356"/>
    </location>
</feature>
<keyword evidence="1" id="KW-0647">Proteasome</keyword>
<dbReference type="InterPro" id="IPR036390">
    <property type="entry name" value="WH_DNA-bd_sf"/>
</dbReference>
<dbReference type="PROSITE" id="PS50250">
    <property type="entry name" value="PCI"/>
    <property type="match status" value="1"/>
</dbReference>
<dbReference type="InterPro" id="IPR019585">
    <property type="entry name" value="Rpn7/CSN1"/>
</dbReference>
<dbReference type="InterPro" id="IPR045135">
    <property type="entry name" value="Rpn7_N"/>
</dbReference>
<sequence length="384" mass="42923">MSDESVPKIPALTLAQHRFILASGPSSLHAQAKAALLAGVKADEMTPFYATLVAQFGWTADAALSKDLAAKNEAELKKLDDKIVDAEANLGITDVSDALIARATYLARIGEKDKAVAAFKLAYEKTGPLGTRIDIVFFMIRIGFFHDDSELINRNIEKARGLINEGGDWDRRNRLKVYEGILKMSTRDFKGASDLLLDTLATFTSTELFEYKDFVKYAVLVAAITLKRPDFKTKVINAPEILEVIHDIPNLAEYANSLYKCEYAQFFTSLAAIEQEIKYDRNLNAHYRYYVREMRILAYTQMLDSYRSLTIESMANAFGVTEEFIDADLSKFISAGRLNAVIDKVGGIVETNRPDAKNAQYQSTIKQGDLLLTRIQKLSRVISV</sequence>
<name>A0A507FQE5_9FUNG</name>
<dbReference type="EMBL" id="QEAP01000001">
    <property type="protein sequence ID" value="TPX78649.1"/>
    <property type="molecule type" value="Genomic_DNA"/>
</dbReference>
<dbReference type="SMART" id="SM00088">
    <property type="entry name" value="PINT"/>
    <property type="match status" value="1"/>
</dbReference>
<reference evidence="5 6" key="1">
    <citation type="journal article" date="2019" name="Sci. Rep.">
        <title>Comparative genomics of chytrid fungi reveal insights into the obligate biotrophic and pathogenic lifestyle of Synchytrium endobioticum.</title>
        <authorList>
            <person name="van de Vossenberg B.T.L.H."/>
            <person name="Warris S."/>
            <person name="Nguyen H.D.T."/>
            <person name="van Gent-Pelzer M.P.E."/>
            <person name="Joly D.L."/>
            <person name="van de Geest H.C."/>
            <person name="Bonants P.J.M."/>
            <person name="Smith D.S."/>
            <person name="Levesque C.A."/>
            <person name="van der Lee T.A.J."/>
        </authorList>
    </citation>
    <scope>NUCLEOTIDE SEQUENCE [LARGE SCALE GENOMIC DNA]</scope>
    <source>
        <strain evidence="5 6">CBS 675.73</strain>
    </source>
</reference>
<comment type="function">
    <text evidence="2">Component of the 19S cap proteasome complex which acts as a regulatory subunit of the 26S proteasome, involved in the ATP-dependent degradation of ubiquitinated proteins.</text>
</comment>
<dbReference type="Proteomes" id="UP000320333">
    <property type="component" value="Unassembled WGS sequence"/>
</dbReference>
<dbReference type="GO" id="GO:0005838">
    <property type="term" value="C:proteasome regulatory particle"/>
    <property type="evidence" value="ECO:0007669"/>
    <property type="project" value="TreeGrafter"/>
</dbReference>
<dbReference type="STRING" id="246404.A0A507FQE5"/>
<protein>
    <recommendedName>
        <fullName evidence="4">PCI domain-containing protein</fullName>
    </recommendedName>
</protein>
<dbReference type="Gene3D" id="1.25.40.570">
    <property type="match status" value="1"/>
</dbReference>
<evidence type="ECO:0000256" key="2">
    <source>
        <dbReference type="ARBA" id="ARBA00093435"/>
    </source>
</evidence>
<dbReference type="GO" id="GO:0043161">
    <property type="term" value="P:proteasome-mediated ubiquitin-dependent protein catabolic process"/>
    <property type="evidence" value="ECO:0007669"/>
    <property type="project" value="TreeGrafter"/>
</dbReference>
<dbReference type="Pfam" id="PF10602">
    <property type="entry name" value="RPN7"/>
    <property type="match status" value="1"/>
</dbReference>
<accession>A0A507FQE5</accession>
<comment type="subunit">
    <text evidence="3">The 26S proteasome is composed of a core protease, known as the 20S proteasome, capped at one or both ends by the 19S regulatory complex (RC). The RC is composed of at least 18 different subunits in two subcomplexes, the base and the lid, which form the portions proximal and distal to the 20S proteolytic core, respectively. Component of the lid subcomplex of the 19S RC.</text>
</comment>
<dbReference type="Pfam" id="PF21154">
    <property type="entry name" value="RPN7_PSMD6_C"/>
    <property type="match status" value="1"/>
</dbReference>
<dbReference type="Pfam" id="PF01399">
    <property type="entry name" value="PCI"/>
    <property type="match status" value="1"/>
</dbReference>
<dbReference type="InterPro" id="IPR000717">
    <property type="entry name" value="PCI_dom"/>
</dbReference>
<dbReference type="PANTHER" id="PTHR14145">
    <property type="entry name" value="26S PROTESOME SUBUNIT 6"/>
    <property type="match status" value="1"/>
</dbReference>